<dbReference type="OrthoDB" id="3059277at2759"/>
<evidence type="ECO:0000313" key="2">
    <source>
        <dbReference type="EMBL" id="PBK81008.1"/>
    </source>
</evidence>
<accession>A0A2H3CRG4</accession>
<feature type="compositionally biased region" description="Basic residues" evidence="1">
    <location>
        <begin position="218"/>
        <end position="227"/>
    </location>
</feature>
<dbReference type="InParanoid" id="A0A2H3CRG4"/>
<dbReference type="STRING" id="47427.A0A2H3CRG4"/>
<dbReference type="AlphaFoldDB" id="A0A2H3CRG4"/>
<name>A0A2H3CRG4_ARMGA</name>
<organism evidence="2 3">
    <name type="scientific">Armillaria gallica</name>
    <name type="common">Bulbous honey fungus</name>
    <name type="synonym">Armillaria bulbosa</name>
    <dbReference type="NCBI Taxonomy" id="47427"/>
    <lineage>
        <taxon>Eukaryota</taxon>
        <taxon>Fungi</taxon>
        <taxon>Dikarya</taxon>
        <taxon>Basidiomycota</taxon>
        <taxon>Agaricomycotina</taxon>
        <taxon>Agaricomycetes</taxon>
        <taxon>Agaricomycetidae</taxon>
        <taxon>Agaricales</taxon>
        <taxon>Marasmiineae</taxon>
        <taxon>Physalacriaceae</taxon>
        <taxon>Armillaria</taxon>
    </lineage>
</organism>
<keyword evidence="3" id="KW-1185">Reference proteome</keyword>
<evidence type="ECO:0000256" key="1">
    <source>
        <dbReference type="SAM" id="MobiDB-lite"/>
    </source>
</evidence>
<gene>
    <name evidence="2" type="ORF">ARMGADRAFT_1091751</name>
</gene>
<feature type="region of interest" description="Disordered" evidence="1">
    <location>
        <begin position="218"/>
        <end position="237"/>
    </location>
</feature>
<dbReference type="Proteomes" id="UP000217790">
    <property type="component" value="Unassembled WGS sequence"/>
</dbReference>
<sequence>MNELMGIECDLQVINVEHATHEEVESFDLVGEPKPALQGMRVYWSNLKVGWNNELEEKFIQAFRVKYPDIINSAANETVVCDMYFDRLTRLKKVLILYGRREGEQEEVHGERIVQQLNAKLYQQRPNSRRATTYQDHLEICKANSKLDDGQADEAWLSIQGVVTVLRAGGMSSDESDTDGDGNEVFHVNRLEWRSSEIGGILDIIDADYRKLNAYGNRRARNPRRQRTREGGGLSGRGPIQGYPLNYYNMVWYNGLSNRERRALQVKASVPLPALTYDVPTAAP</sequence>
<evidence type="ECO:0000313" key="3">
    <source>
        <dbReference type="Proteomes" id="UP000217790"/>
    </source>
</evidence>
<protein>
    <submittedName>
        <fullName evidence="2">Uncharacterized protein</fullName>
    </submittedName>
</protein>
<reference evidence="3" key="1">
    <citation type="journal article" date="2017" name="Nat. Ecol. Evol.">
        <title>Genome expansion and lineage-specific genetic innovations in the forest pathogenic fungi Armillaria.</title>
        <authorList>
            <person name="Sipos G."/>
            <person name="Prasanna A.N."/>
            <person name="Walter M.C."/>
            <person name="O'Connor E."/>
            <person name="Balint B."/>
            <person name="Krizsan K."/>
            <person name="Kiss B."/>
            <person name="Hess J."/>
            <person name="Varga T."/>
            <person name="Slot J."/>
            <person name="Riley R."/>
            <person name="Boka B."/>
            <person name="Rigling D."/>
            <person name="Barry K."/>
            <person name="Lee J."/>
            <person name="Mihaltcheva S."/>
            <person name="LaButti K."/>
            <person name="Lipzen A."/>
            <person name="Waldron R."/>
            <person name="Moloney N.M."/>
            <person name="Sperisen C."/>
            <person name="Kredics L."/>
            <person name="Vagvoelgyi C."/>
            <person name="Patrignani A."/>
            <person name="Fitzpatrick D."/>
            <person name="Nagy I."/>
            <person name="Doyle S."/>
            <person name="Anderson J.B."/>
            <person name="Grigoriev I.V."/>
            <person name="Gueldener U."/>
            <person name="Muensterkoetter M."/>
            <person name="Nagy L.G."/>
        </authorList>
    </citation>
    <scope>NUCLEOTIDE SEQUENCE [LARGE SCALE GENOMIC DNA]</scope>
    <source>
        <strain evidence="3">Ar21-2</strain>
    </source>
</reference>
<proteinExistence type="predicted"/>
<dbReference type="EMBL" id="KZ293737">
    <property type="protein sequence ID" value="PBK81008.1"/>
    <property type="molecule type" value="Genomic_DNA"/>
</dbReference>